<dbReference type="EMBL" id="SMKL01000032">
    <property type="protein sequence ID" value="TDC50304.1"/>
    <property type="molecule type" value="Genomic_DNA"/>
</dbReference>
<comment type="similarity">
    <text evidence="1">Belongs to the YciI family.</text>
</comment>
<dbReference type="RefSeq" id="WP_131984007.1">
    <property type="nucleotide sequence ID" value="NZ_SMKL01000032.1"/>
</dbReference>
<evidence type="ECO:0000313" key="4">
    <source>
        <dbReference type="Proteomes" id="UP000295621"/>
    </source>
</evidence>
<organism evidence="3 4">
    <name type="scientific">Jiangella ureilytica</name>
    <dbReference type="NCBI Taxonomy" id="2530374"/>
    <lineage>
        <taxon>Bacteria</taxon>
        <taxon>Bacillati</taxon>
        <taxon>Actinomycetota</taxon>
        <taxon>Actinomycetes</taxon>
        <taxon>Jiangellales</taxon>
        <taxon>Jiangellaceae</taxon>
        <taxon>Jiangella</taxon>
    </lineage>
</organism>
<evidence type="ECO:0000313" key="3">
    <source>
        <dbReference type="EMBL" id="TDC50304.1"/>
    </source>
</evidence>
<evidence type="ECO:0000256" key="1">
    <source>
        <dbReference type="ARBA" id="ARBA00007689"/>
    </source>
</evidence>
<accession>A0A4R4RLL0</accession>
<keyword evidence="4" id="KW-1185">Reference proteome</keyword>
<gene>
    <name evidence="3" type="ORF">E1212_15525</name>
</gene>
<dbReference type="InterPro" id="IPR005545">
    <property type="entry name" value="YCII"/>
</dbReference>
<dbReference type="Pfam" id="PF03795">
    <property type="entry name" value="YCII"/>
    <property type="match status" value="1"/>
</dbReference>
<evidence type="ECO:0000259" key="2">
    <source>
        <dbReference type="Pfam" id="PF03795"/>
    </source>
</evidence>
<dbReference type="InterPro" id="IPR011008">
    <property type="entry name" value="Dimeric_a/b-barrel"/>
</dbReference>
<dbReference type="SUPFAM" id="SSF54909">
    <property type="entry name" value="Dimeric alpha+beta barrel"/>
    <property type="match status" value="1"/>
</dbReference>
<dbReference type="AlphaFoldDB" id="A0A4R4RLL0"/>
<name>A0A4R4RLL0_9ACTN</name>
<sequence>MPTYLVTQALTGPQWDPGTPLEEQTDWAAHLDFVTGLAERGVMLLAGPLAGGRLILQVVEAESEDAVRAIVGADPWNDSHLRTTSVQEWILRVDHRRTSSA</sequence>
<proteinExistence type="inferred from homology"/>
<dbReference type="OrthoDB" id="7375809at2"/>
<comment type="caution">
    <text evidence="3">The sequence shown here is derived from an EMBL/GenBank/DDBJ whole genome shotgun (WGS) entry which is preliminary data.</text>
</comment>
<dbReference type="Proteomes" id="UP000295621">
    <property type="component" value="Unassembled WGS sequence"/>
</dbReference>
<feature type="domain" description="YCII-related" evidence="2">
    <location>
        <begin position="24"/>
        <end position="89"/>
    </location>
</feature>
<reference evidence="3 4" key="1">
    <citation type="submission" date="2019-02" db="EMBL/GenBank/DDBJ databases">
        <title>Draft genome sequences of novel Actinobacteria.</title>
        <authorList>
            <person name="Sahin N."/>
            <person name="Ay H."/>
            <person name="Saygin H."/>
        </authorList>
    </citation>
    <scope>NUCLEOTIDE SEQUENCE [LARGE SCALE GENOMIC DNA]</scope>
    <source>
        <strain evidence="3 4">KC603</strain>
    </source>
</reference>
<protein>
    <recommendedName>
        <fullName evidence="2">YCII-related domain-containing protein</fullName>
    </recommendedName>
</protein>